<feature type="signal peptide" evidence="2">
    <location>
        <begin position="1"/>
        <end position="24"/>
    </location>
</feature>
<proteinExistence type="predicted"/>
<dbReference type="AlphaFoldDB" id="A0A517SKU9"/>
<dbReference type="InParanoid" id="A0A517SKU9"/>
<protein>
    <recommendedName>
        <fullName evidence="5">SH3b domain-containing protein</fullName>
    </recommendedName>
</protein>
<dbReference type="OrthoDB" id="214651at2"/>
<evidence type="ECO:0008006" key="5">
    <source>
        <dbReference type="Google" id="ProtNLM"/>
    </source>
</evidence>
<dbReference type="Proteomes" id="UP000315700">
    <property type="component" value="Chromosome"/>
</dbReference>
<organism evidence="3 4">
    <name type="scientific">Caulifigura coniformis</name>
    <dbReference type="NCBI Taxonomy" id="2527983"/>
    <lineage>
        <taxon>Bacteria</taxon>
        <taxon>Pseudomonadati</taxon>
        <taxon>Planctomycetota</taxon>
        <taxon>Planctomycetia</taxon>
        <taxon>Planctomycetales</taxon>
        <taxon>Planctomycetaceae</taxon>
        <taxon>Caulifigura</taxon>
    </lineage>
</organism>
<feature type="region of interest" description="Disordered" evidence="1">
    <location>
        <begin position="87"/>
        <end position="108"/>
    </location>
</feature>
<feature type="chain" id="PRO_5021739096" description="SH3b domain-containing protein" evidence="2">
    <location>
        <begin position="25"/>
        <end position="248"/>
    </location>
</feature>
<reference evidence="3 4" key="1">
    <citation type="submission" date="2019-02" db="EMBL/GenBank/DDBJ databases">
        <title>Deep-cultivation of Planctomycetes and their phenomic and genomic characterization uncovers novel biology.</title>
        <authorList>
            <person name="Wiegand S."/>
            <person name="Jogler M."/>
            <person name="Boedeker C."/>
            <person name="Pinto D."/>
            <person name="Vollmers J."/>
            <person name="Rivas-Marin E."/>
            <person name="Kohn T."/>
            <person name="Peeters S.H."/>
            <person name="Heuer A."/>
            <person name="Rast P."/>
            <person name="Oberbeckmann S."/>
            <person name="Bunk B."/>
            <person name="Jeske O."/>
            <person name="Meyerdierks A."/>
            <person name="Storesund J.E."/>
            <person name="Kallscheuer N."/>
            <person name="Luecker S."/>
            <person name="Lage O.M."/>
            <person name="Pohl T."/>
            <person name="Merkel B.J."/>
            <person name="Hornburger P."/>
            <person name="Mueller R.-W."/>
            <person name="Bruemmer F."/>
            <person name="Labrenz M."/>
            <person name="Spormann A.M."/>
            <person name="Op den Camp H."/>
            <person name="Overmann J."/>
            <person name="Amann R."/>
            <person name="Jetten M.S.M."/>
            <person name="Mascher T."/>
            <person name="Medema M.H."/>
            <person name="Devos D.P."/>
            <person name="Kaster A.-K."/>
            <person name="Ovreas L."/>
            <person name="Rohde M."/>
            <person name="Galperin M.Y."/>
            <person name="Jogler C."/>
        </authorList>
    </citation>
    <scope>NUCLEOTIDE SEQUENCE [LARGE SCALE GENOMIC DNA]</scope>
    <source>
        <strain evidence="3 4">Pan44</strain>
    </source>
</reference>
<dbReference type="EMBL" id="CP036271">
    <property type="protein sequence ID" value="QDT56740.1"/>
    <property type="molecule type" value="Genomic_DNA"/>
</dbReference>
<feature type="compositionally biased region" description="Low complexity" evidence="1">
    <location>
        <begin position="97"/>
        <end position="106"/>
    </location>
</feature>
<evidence type="ECO:0000256" key="1">
    <source>
        <dbReference type="SAM" id="MobiDB-lite"/>
    </source>
</evidence>
<evidence type="ECO:0000256" key="2">
    <source>
        <dbReference type="SAM" id="SignalP"/>
    </source>
</evidence>
<dbReference type="KEGG" id="ccos:Pan44_48000"/>
<sequence length="248" mass="26778" precursor="true">MRMLTLTGALGALLVLLSSSPVQAQKVGDTVTPLESVDLKIKDRVVTTVKPRDLLTVEKVQEDWLWVASAAGERGWLMKGDVQIAKTPPAAPDSPVAKPSAPAEPGAEPPVDERLYLIGAMGATQVYLSYAYIGAIGDGYVNKSYDAAKVQELMGEISGMSQHLVQQLEKVNAGELTNEDRLAITQMIDINRLLKKEADALVAFSQKPTAQNAESFEAVRREVWPKIAKLLGIPTTDEAQAEEKPASK</sequence>
<name>A0A517SKU9_9PLAN</name>
<dbReference type="RefSeq" id="WP_145034173.1">
    <property type="nucleotide sequence ID" value="NZ_CP036271.1"/>
</dbReference>
<keyword evidence="4" id="KW-1185">Reference proteome</keyword>
<evidence type="ECO:0000313" key="3">
    <source>
        <dbReference type="EMBL" id="QDT56740.1"/>
    </source>
</evidence>
<gene>
    <name evidence="3" type="ORF">Pan44_48000</name>
</gene>
<keyword evidence="2" id="KW-0732">Signal</keyword>
<accession>A0A517SKU9</accession>
<evidence type="ECO:0000313" key="4">
    <source>
        <dbReference type="Proteomes" id="UP000315700"/>
    </source>
</evidence>